<feature type="transmembrane region" description="Helical" evidence="1">
    <location>
        <begin position="21"/>
        <end position="42"/>
    </location>
</feature>
<feature type="transmembrane region" description="Helical" evidence="1">
    <location>
        <begin position="97"/>
        <end position="115"/>
    </location>
</feature>
<keyword evidence="1" id="KW-1133">Transmembrane helix</keyword>
<evidence type="ECO:0000313" key="2">
    <source>
        <dbReference type="EMBL" id="GHO51212.1"/>
    </source>
</evidence>
<evidence type="ECO:0000313" key="3">
    <source>
        <dbReference type="Proteomes" id="UP000612362"/>
    </source>
</evidence>
<comment type="caution">
    <text evidence="2">The sequence shown here is derived from an EMBL/GenBank/DDBJ whole genome shotgun (WGS) entry which is preliminary data.</text>
</comment>
<dbReference type="RefSeq" id="WP_220200153.1">
    <property type="nucleotide sequence ID" value="NZ_BNJF01000011.1"/>
</dbReference>
<protein>
    <submittedName>
        <fullName evidence="2">Uncharacterized protein</fullName>
    </submittedName>
</protein>
<dbReference type="EMBL" id="BNJF01000011">
    <property type="protein sequence ID" value="GHO51212.1"/>
    <property type="molecule type" value="Genomic_DNA"/>
</dbReference>
<keyword evidence="1" id="KW-0812">Transmembrane</keyword>
<organism evidence="2 3">
    <name type="scientific">Ktedonospora formicarum</name>
    <dbReference type="NCBI Taxonomy" id="2778364"/>
    <lineage>
        <taxon>Bacteria</taxon>
        <taxon>Bacillati</taxon>
        <taxon>Chloroflexota</taxon>
        <taxon>Ktedonobacteria</taxon>
        <taxon>Ktedonobacterales</taxon>
        <taxon>Ktedonobacteraceae</taxon>
        <taxon>Ktedonospora</taxon>
    </lineage>
</organism>
<feature type="transmembrane region" description="Helical" evidence="1">
    <location>
        <begin position="54"/>
        <end position="76"/>
    </location>
</feature>
<sequence length="230" mass="27097">MQKTEAQMRIPLKRSPRLSKGGWFFHLFTFLYFAYFYWRLFVLRPPLRTDVYSLLIYVLSLLLAGALLLFWASWFIRPWLKPPVLHITHEGIFLPGPLLYTGYLPAICVPIFLYWQEIRAVFPYLAPGDIPVIGIDVYSYEAIFARSMRTNAFGPLQSILLRYNKRVMRQHSLYLTPINIRQSAFPCTVEDVLSQIHMHFAAELQEHRVNILGQQDWRSILSFRGFRLPQ</sequence>
<proteinExistence type="predicted"/>
<evidence type="ECO:0000256" key="1">
    <source>
        <dbReference type="SAM" id="Phobius"/>
    </source>
</evidence>
<gene>
    <name evidence="2" type="ORF">KSX_93750</name>
</gene>
<keyword evidence="3" id="KW-1185">Reference proteome</keyword>
<keyword evidence="1" id="KW-0472">Membrane</keyword>
<dbReference type="AlphaFoldDB" id="A0A8J3I6F3"/>
<reference evidence="2" key="1">
    <citation type="submission" date="2020-10" db="EMBL/GenBank/DDBJ databases">
        <title>Taxonomic study of unclassified bacteria belonging to the class Ktedonobacteria.</title>
        <authorList>
            <person name="Yabe S."/>
            <person name="Wang C.M."/>
            <person name="Zheng Y."/>
            <person name="Sakai Y."/>
            <person name="Cavaletti L."/>
            <person name="Monciardini P."/>
            <person name="Donadio S."/>
        </authorList>
    </citation>
    <scope>NUCLEOTIDE SEQUENCE</scope>
    <source>
        <strain evidence="2">SOSP1-1</strain>
    </source>
</reference>
<dbReference type="Proteomes" id="UP000612362">
    <property type="component" value="Unassembled WGS sequence"/>
</dbReference>
<name>A0A8J3I6F3_9CHLR</name>
<accession>A0A8J3I6F3</accession>